<comment type="subcellular location">
    <subcellularLocation>
        <location evidence="1">Membrane</location>
    </subcellularLocation>
</comment>
<comment type="similarity">
    <text evidence="2">Belongs to the CYSTM1 family.</text>
</comment>
<evidence type="ECO:0000259" key="4">
    <source>
        <dbReference type="Pfam" id="PF12734"/>
    </source>
</evidence>
<dbReference type="OrthoDB" id="10469975at2759"/>
<reference evidence="5 6" key="1">
    <citation type="submission" date="2016-03" db="EMBL/GenBank/DDBJ databases">
        <authorList>
            <person name="Ploux O."/>
        </authorList>
    </citation>
    <scope>NUCLEOTIDE SEQUENCE [LARGE SCALE GENOMIC DNA]</scope>
    <source>
        <strain evidence="5 6">UAMH 11012</strain>
    </source>
</reference>
<proteinExistence type="inferred from homology"/>
<keyword evidence="3" id="KW-0472">Membrane</keyword>
<evidence type="ECO:0000256" key="2">
    <source>
        <dbReference type="ARBA" id="ARBA00009444"/>
    </source>
</evidence>
<evidence type="ECO:0000256" key="3">
    <source>
        <dbReference type="ARBA" id="ARBA00023136"/>
    </source>
</evidence>
<organism evidence="5 6">
    <name type="scientific">Phialocephala subalpina</name>
    <dbReference type="NCBI Taxonomy" id="576137"/>
    <lineage>
        <taxon>Eukaryota</taxon>
        <taxon>Fungi</taxon>
        <taxon>Dikarya</taxon>
        <taxon>Ascomycota</taxon>
        <taxon>Pezizomycotina</taxon>
        <taxon>Leotiomycetes</taxon>
        <taxon>Helotiales</taxon>
        <taxon>Mollisiaceae</taxon>
        <taxon>Phialocephala</taxon>
        <taxon>Phialocephala fortinii species complex</taxon>
    </lineage>
</organism>
<gene>
    <name evidence="5" type="ORF">PAC_13441</name>
</gene>
<accession>A0A1L7XEU5</accession>
<name>A0A1L7XEU5_9HELO</name>
<evidence type="ECO:0000313" key="6">
    <source>
        <dbReference type="Proteomes" id="UP000184330"/>
    </source>
</evidence>
<evidence type="ECO:0000313" key="5">
    <source>
        <dbReference type="EMBL" id="CZR63544.1"/>
    </source>
</evidence>
<evidence type="ECO:0000256" key="1">
    <source>
        <dbReference type="ARBA" id="ARBA00004370"/>
    </source>
</evidence>
<feature type="domain" description="Cysteine-rich transmembrane" evidence="4">
    <location>
        <begin position="32"/>
        <end position="65"/>
    </location>
</feature>
<dbReference type="InterPro" id="IPR028144">
    <property type="entry name" value="CYSTM_dom"/>
</dbReference>
<protein>
    <recommendedName>
        <fullName evidence="4">Cysteine-rich transmembrane domain-containing protein</fullName>
    </recommendedName>
</protein>
<keyword evidence="6" id="KW-1185">Reference proteome</keyword>
<dbReference type="GO" id="GO:0016020">
    <property type="term" value="C:membrane"/>
    <property type="evidence" value="ECO:0007669"/>
    <property type="project" value="UniProtKB-SubCell"/>
</dbReference>
<sequence length="79" mass="8224">MFPTKPQQSAAQQGYKLQDVPLQAPGQQIVEQHNEQSKIRGGKGDGCLAACLATLCCCCVAEEGCEACADCAICAEGCC</sequence>
<dbReference type="Pfam" id="PF12734">
    <property type="entry name" value="CYSTM"/>
    <property type="match status" value="1"/>
</dbReference>
<dbReference type="Proteomes" id="UP000184330">
    <property type="component" value="Unassembled WGS sequence"/>
</dbReference>
<dbReference type="AlphaFoldDB" id="A0A1L7XEU5"/>
<dbReference type="EMBL" id="FJOG01000024">
    <property type="protein sequence ID" value="CZR63544.1"/>
    <property type="molecule type" value="Genomic_DNA"/>
</dbReference>